<dbReference type="InterPro" id="IPR015631">
    <property type="entry name" value="CD2/SLAM_rcpt"/>
</dbReference>
<evidence type="ECO:0000256" key="3">
    <source>
        <dbReference type="ARBA" id="ARBA00023136"/>
    </source>
</evidence>
<dbReference type="PANTHER" id="PTHR12080">
    <property type="entry name" value="SIGNALING LYMPHOCYTIC ACTIVATION MOLECULE"/>
    <property type="match status" value="1"/>
</dbReference>
<dbReference type="AlphaFoldDB" id="A0A401Q4V8"/>
<evidence type="ECO:0000256" key="2">
    <source>
        <dbReference type="ARBA" id="ARBA00022729"/>
    </source>
</evidence>
<evidence type="ECO:0000313" key="7">
    <source>
        <dbReference type="EMBL" id="GCB80413.1"/>
    </source>
</evidence>
<dbReference type="PANTHER" id="PTHR12080:SF48">
    <property type="entry name" value="IMMUNOGLOBULIN SUBTYPE DOMAIN-CONTAINING PROTEIN"/>
    <property type="match status" value="1"/>
</dbReference>
<dbReference type="Proteomes" id="UP000288216">
    <property type="component" value="Unassembled WGS sequence"/>
</dbReference>
<keyword evidence="5" id="KW-0812">Transmembrane</keyword>
<proteinExistence type="predicted"/>
<protein>
    <recommendedName>
        <fullName evidence="6">Ig-like domain-containing protein</fullName>
    </recommendedName>
</protein>
<keyword evidence="2" id="KW-0732">Signal</keyword>
<sequence length="290" mass="32855">MKCSNSLNVDIFRLTSVFCFFGACGGRILARPETITNAPAGEQVLFPIQYNGTDQYDVTFRLKFPVSFKIFTWKSEHPEKLHIVHPLYKHQVGIDRDFVMLNDVQVDDTGEYEIHIDYYGAELKNRDESTFRMQVFEPVSQPVTVIHGNYVSSQNISLNCSVSNGTNVIIHWVKVSISGDHHEIYDGTVLVIDCVTEEEQYVYRCIAENPVSNATSNPVNIDLCDRTNHTGKRKHLMVLVPVVTFLILSIVPLRKLATVKEGQMAQNAIEQATTEATINQEMEGREICLR</sequence>
<gene>
    <name evidence="7" type="ORF">scyTo_0018109</name>
</gene>
<accession>A0A401Q4V8</accession>
<feature type="domain" description="Ig-like" evidence="6">
    <location>
        <begin position="138"/>
        <end position="222"/>
    </location>
</feature>
<dbReference type="EMBL" id="BFAA01012315">
    <property type="protein sequence ID" value="GCB80413.1"/>
    <property type="molecule type" value="Genomic_DNA"/>
</dbReference>
<dbReference type="InterPro" id="IPR007110">
    <property type="entry name" value="Ig-like_dom"/>
</dbReference>
<comment type="subcellular location">
    <subcellularLocation>
        <location evidence="1">Membrane</location>
    </subcellularLocation>
</comment>
<organism evidence="7 8">
    <name type="scientific">Scyliorhinus torazame</name>
    <name type="common">Cloudy catshark</name>
    <name type="synonym">Catulus torazame</name>
    <dbReference type="NCBI Taxonomy" id="75743"/>
    <lineage>
        <taxon>Eukaryota</taxon>
        <taxon>Metazoa</taxon>
        <taxon>Chordata</taxon>
        <taxon>Craniata</taxon>
        <taxon>Vertebrata</taxon>
        <taxon>Chondrichthyes</taxon>
        <taxon>Elasmobranchii</taxon>
        <taxon>Galeomorphii</taxon>
        <taxon>Galeoidea</taxon>
        <taxon>Carcharhiniformes</taxon>
        <taxon>Scyliorhinidae</taxon>
        <taxon>Scyliorhinus</taxon>
    </lineage>
</organism>
<dbReference type="GO" id="GO:0016020">
    <property type="term" value="C:membrane"/>
    <property type="evidence" value="ECO:0007669"/>
    <property type="project" value="UniProtKB-SubCell"/>
</dbReference>
<reference evidence="7 8" key="1">
    <citation type="journal article" date="2018" name="Nat. Ecol. Evol.">
        <title>Shark genomes provide insights into elasmobranch evolution and the origin of vertebrates.</title>
        <authorList>
            <person name="Hara Y"/>
            <person name="Yamaguchi K"/>
            <person name="Onimaru K"/>
            <person name="Kadota M"/>
            <person name="Koyanagi M"/>
            <person name="Keeley SD"/>
            <person name="Tatsumi K"/>
            <person name="Tanaka K"/>
            <person name="Motone F"/>
            <person name="Kageyama Y"/>
            <person name="Nozu R"/>
            <person name="Adachi N"/>
            <person name="Nishimura O"/>
            <person name="Nakagawa R"/>
            <person name="Tanegashima C"/>
            <person name="Kiyatake I"/>
            <person name="Matsumoto R"/>
            <person name="Murakumo K"/>
            <person name="Nishida K"/>
            <person name="Terakita A"/>
            <person name="Kuratani S"/>
            <person name="Sato K"/>
            <person name="Hyodo S Kuraku.S."/>
        </authorList>
    </citation>
    <scope>NUCLEOTIDE SEQUENCE [LARGE SCALE GENOMIC DNA]</scope>
</reference>
<evidence type="ECO:0000256" key="5">
    <source>
        <dbReference type="SAM" id="Phobius"/>
    </source>
</evidence>
<dbReference type="PROSITE" id="PS51257">
    <property type="entry name" value="PROKAR_LIPOPROTEIN"/>
    <property type="match status" value="1"/>
</dbReference>
<feature type="transmembrane region" description="Helical" evidence="5">
    <location>
        <begin position="236"/>
        <end position="253"/>
    </location>
</feature>
<dbReference type="PROSITE" id="PS50835">
    <property type="entry name" value="IG_LIKE"/>
    <property type="match status" value="1"/>
</dbReference>
<dbReference type="SUPFAM" id="SSF48726">
    <property type="entry name" value="Immunoglobulin"/>
    <property type="match status" value="1"/>
</dbReference>
<evidence type="ECO:0000313" key="8">
    <source>
        <dbReference type="Proteomes" id="UP000288216"/>
    </source>
</evidence>
<dbReference type="Gene3D" id="2.60.40.10">
    <property type="entry name" value="Immunoglobulins"/>
    <property type="match status" value="2"/>
</dbReference>
<keyword evidence="5" id="KW-1133">Transmembrane helix</keyword>
<evidence type="ECO:0000256" key="1">
    <source>
        <dbReference type="ARBA" id="ARBA00004370"/>
    </source>
</evidence>
<name>A0A401Q4V8_SCYTO</name>
<keyword evidence="3 5" id="KW-0472">Membrane</keyword>
<dbReference type="InterPro" id="IPR036179">
    <property type="entry name" value="Ig-like_dom_sf"/>
</dbReference>
<dbReference type="OrthoDB" id="8963224at2759"/>
<dbReference type="STRING" id="75743.A0A401Q4V8"/>
<evidence type="ECO:0000256" key="4">
    <source>
        <dbReference type="ARBA" id="ARBA00023180"/>
    </source>
</evidence>
<keyword evidence="4" id="KW-0325">Glycoprotein</keyword>
<dbReference type="OMA" id="MEGREIC"/>
<dbReference type="InterPro" id="IPR013783">
    <property type="entry name" value="Ig-like_fold"/>
</dbReference>
<keyword evidence="8" id="KW-1185">Reference proteome</keyword>
<evidence type="ECO:0000259" key="6">
    <source>
        <dbReference type="PROSITE" id="PS50835"/>
    </source>
</evidence>
<comment type="caution">
    <text evidence="7">The sequence shown here is derived from an EMBL/GenBank/DDBJ whole genome shotgun (WGS) entry which is preliminary data.</text>
</comment>